<feature type="chain" id="PRO_5005538810" description="Stealth protein CR2 conserved region 2 domain-containing protein" evidence="3">
    <location>
        <begin position="30"/>
        <end position="428"/>
    </location>
</feature>
<dbReference type="Pfam" id="PF17103">
    <property type="entry name" value="Stealth_CR4"/>
    <property type="match status" value="1"/>
</dbReference>
<dbReference type="Pfam" id="PF11380">
    <property type="entry name" value="Stealth_CR2"/>
    <property type="match status" value="1"/>
</dbReference>
<name>A0A0L0FPC8_9EUKA</name>
<accession>A0A0L0FPC8</accession>
<dbReference type="InterPro" id="IPR031356">
    <property type="entry name" value="Stealth_CR4"/>
</dbReference>
<organism evidence="6 7">
    <name type="scientific">Sphaeroforma arctica JP610</name>
    <dbReference type="NCBI Taxonomy" id="667725"/>
    <lineage>
        <taxon>Eukaryota</taxon>
        <taxon>Ichthyosporea</taxon>
        <taxon>Ichthyophonida</taxon>
        <taxon>Sphaeroforma</taxon>
    </lineage>
</organism>
<dbReference type="OrthoDB" id="263283at2759"/>
<keyword evidence="3" id="KW-0732">Signal</keyword>
<evidence type="ECO:0000256" key="1">
    <source>
        <dbReference type="ARBA" id="ARBA00007583"/>
    </source>
</evidence>
<evidence type="ECO:0008006" key="8">
    <source>
        <dbReference type="Google" id="ProtNLM"/>
    </source>
</evidence>
<dbReference type="GeneID" id="25910227"/>
<dbReference type="STRING" id="667725.A0A0L0FPC8"/>
<evidence type="ECO:0000256" key="3">
    <source>
        <dbReference type="SAM" id="SignalP"/>
    </source>
</evidence>
<dbReference type="EMBL" id="KQ242621">
    <property type="protein sequence ID" value="KNC77828.1"/>
    <property type="molecule type" value="Genomic_DNA"/>
</dbReference>
<dbReference type="PANTHER" id="PTHR24045">
    <property type="match status" value="1"/>
</dbReference>
<evidence type="ECO:0000313" key="6">
    <source>
        <dbReference type="EMBL" id="KNC77828.1"/>
    </source>
</evidence>
<feature type="signal peptide" evidence="3">
    <location>
        <begin position="1"/>
        <end position="29"/>
    </location>
</feature>
<keyword evidence="2" id="KW-0808">Transferase</keyword>
<evidence type="ECO:0000259" key="5">
    <source>
        <dbReference type="Pfam" id="PF17103"/>
    </source>
</evidence>
<protein>
    <recommendedName>
        <fullName evidence="8">Stealth protein CR2 conserved region 2 domain-containing protein</fullName>
    </recommendedName>
</protein>
<sequence length="428" mass="49331">MNTSSTGNRALLGLLALTLVATCIRFSRTLEDFLPFSSDNTIEIQDPLPLKLDRDTEIAEIFNTSIYESDTTDVETAIEVNLKTIQELKAECDILAAIWTVKNIADIPDSDCRRMEIACGINNCHAALFDAVVTWVNGSDASWKTNYGNGIRYVANLDSTLAKASSADSRFRDFDQLKYTLRSIEDNTPWVRRIYIITDNQWPVYLRPADQALRIRYVSHTDLFDNYYNTMRPELLTSPRLPCFNSITLELLTPFIPSLSNVYLNLNDDTGFLNPTPLDFVYNTTSEKAVLRLWSWYDSNFQNGMDKNALDWAKLDLLLNAWHTIPEVMESIVYHPFRHQTDPTTWPFVMLLGYPTHYESRSEENEILFNKLKKNSYQRLLTQMKEDTVTKMLCLNDDMEDDAVTPEVFDEIHEAYQSKFPKKASFEM</sequence>
<proteinExistence type="inferred from homology"/>
<reference evidence="6 7" key="1">
    <citation type="submission" date="2011-02" db="EMBL/GenBank/DDBJ databases">
        <title>The Genome Sequence of Sphaeroforma arctica JP610.</title>
        <authorList>
            <consortium name="The Broad Institute Genome Sequencing Platform"/>
            <person name="Russ C."/>
            <person name="Cuomo C."/>
            <person name="Young S.K."/>
            <person name="Zeng Q."/>
            <person name="Gargeya S."/>
            <person name="Alvarado L."/>
            <person name="Berlin A."/>
            <person name="Chapman S.B."/>
            <person name="Chen Z."/>
            <person name="Freedman E."/>
            <person name="Gellesch M."/>
            <person name="Goldberg J."/>
            <person name="Griggs A."/>
            <person name="Gujja S."/>
            <person name="Heilman E."/>
            <person name="Heiman D."/>
            <person name="Howarth C."/>
            <person name="Mehta T."/>
            <person name="Neiman D."/>
            <person name="Pearson M."/>
            <person name="Roberts A."/>
            <person name="Saif S."/>
            <person name="Shea T."/>
            <person name="Shenoy N."/>
            <person name="Sisk P."/>
            <person name="Stolte C."/>
            <person name="Sykes S."/>
            <person name="White J."/>
            <person name="Yandava C."/>
            <person name="Burger G."/>
            <person name="Gray M.W."/>
            <person name="Holland P.W.H."/>
            <person name="King N."/>
            <person name="Lang F.B.F."/>
            <person name="Roger A.J."/>
            <person name="Ruiz-Trillo I."/>
            <person name="Haas B."/>
            <person name="Nusbaum C."/>
            <person name="Birren B."/>
        </authorList>
    </citation>
    <scope>NUCLEOTIDE SEQUENCE [LARGE SCALE GENOMIC DNA]</scope>
    <source>
        <strain evidence="6 7">JP610</strain>
    </source>
</reference>
<dbReference type="Proteomes" id="UP000054560">
    <property type="component" value="Unassembled WGS sequence"/>
</dbReference>
<dbReference type="GO" id="GO:0016772">
    <property type="term" value="F:transferase activity, transferring phosphorus-containing groups"/>
    <property type="evidence" value="ECO:0007669"/>
    <property type="project" value="InterPro"/>
</dbReference>
<evidence type="ECO:0000256" key="2">
    <source>
        <dbReference type="ARBA" id="ARBA00022679"/>
    </source>
</evidence>
<dbReference type="PANTHER" id="PTHR24045:SF0">
    <property type="entry name" value="N-ACETYLGLUCOSAMINE-1-PHOSPHOTRANSFERASE SUBUNITS ALPHA_BETA"/>
    <property type="match status" value="1"/>
</dbReference>
<evidence type="ECO:0000313" key="7">
    <source>
        <dbReference type="Proteomes" id="UP000054560"/>
    </source>
</evidence>
<dbReference type="AlphaFoldDB" id="A0A0L0FPC8"/>
<dbReference type="InterPro" id="IPR021520">
    <property type="entry name" value="Stealth_CR2"/>
</dbReference>
<dbReference type="InterPro" id="IPR047141">
    <property type="entry name" value="Stealth"/>
</dbReference>
<comment type="similarity">
    <text evidence="1">Belongs to the stealth family.</text>
</comment>
<feature type="domain" description="Stealth protein CR2 conserved region 2" evidence="4">
    <location>
        <begin position="170"/>
        <end position="284"/>
    </location>
</feature>
<dbReference type="RefSeq" id="XP_014151730.1">
    <property type="nucleotide sequence ID" value="XM_014296255.1"/>
</dbReference>
<gene>
    <name evidence="6" type="ORF">SARC_09723</name>
</gene>
<dbReference type="GO" id="GO:0005794">
    <property type="term" value="C:Golgi apparatus"/>
    <property type="evidence" value="ECO:0007669"/>
    <property type="project" value="TreeGrafter"/>
</dbReference>
<keyword evidence="7" id="KW-1185">Reference proteome</keyword>
<evidence type="ECO:0000259" key="4">
    <source>
        <dbReference type="Pfam" id="PF11380"/>
    </source>
</evidence>
<feature type="domain" description="Stealth protein CR4 conserved region 4" evidence="5">
    <location>
        <begin position="390"/>
        <end position="427"/>
    </location>
</feature>